<evidence type="ECO:0000256" key="8">
    <source>
        <dbReference type="ARBA" id="ARBA00023085"/>
    </source>
</evidence>
<dbReference type="GO" id="GO:0030599">
    <property type="term" value="F:pectinesterase activity"/>
    <property type="evidence" value="ECO:0007669"/>
    <property type="project" value="UniProtKB-UniRule"/>
</dbReference>
<feature type="signal peptide" evidence="11">
    <location>
        <begin position="1"/>
        <end position="16"/>
    </location>
</feature>
<dbReference type="FunFam" id="2.160.20.10:FF:000014">
    <property type="entry name" value="Pectinesterase"/>
    <property type="match status" value="1"/>
</dbReference>
<feature type="domain" description="Pectinesterase catalytic" evidence="12">
    <location>
        <begin position="25"/>
        <end position="294"/>
    </location>
</feature>
<dbReference type="SUPFAM" id="SSF51126">
    <property type="entry name" value="Pectin lyase-like"/>
    <property type="match status" value="1"/>
</dbReference>
<dbReference type="InterPro" id="IPR033131">
    <property type="entry name" value="Pectinesterase_Asp_AS"/>
</dbReference>
<dbReference type="GO" id="GO:0005576">
    <property type="term" value="C:extracellular region"/>
    <property type="evidence" value="ECO:0007669"/>
    <property type="project" value="UniProtKB-SubCell"/>
</dbReference>
<keyword evidence="7 11" id="KW-0378">Hydrolase</keyword>
<dbReference type="InterPro" id="IPR012334">
    <property type="entry name" value="Pectin_lyas_fold"/>
</dbReference>
<evidence type="ECO:0000256" key="9">
    <source>
        <dbReference type="ARBA" id="ARBA00047928"/>
    </source>
</evidence>
<evidence type="ECO:0000256" key="6">
    <source>
        <dbReference type="ARBA" id="ARBA00022729"/>
    </source>
</evidence>
<comment type="caution">
    <text evidence="13">The sequence shown here is derived from an EMBL/GenBank/DDBJ whole genome shotgun (WGS) entry which is preliminary data.</text>
</comment>
<proteinExistence type="inferred from homology"/>
<keyword evidence="11" id="KW-0961">Cell wall biogenesis/degradation</keyword>
<evidence type="ECO:0000256" key="10">
    <source>
        <dbReference type="PROSITE-ProRule" id="PRU10040"/>
    </source>
</evidence>
<evidence type="ECO:0000256" key="5">
    <source>
        <dbReference type="ARBA" id="ARBA00022525"/>
    </source>
</evidence>
<evidence type="ECO:0000256" key="3">
    <source>
        <dbReference type="ARBA" id="ARBA00008891"/>
    </source>
</evidence>
<dbReference type="InterPro" id="IPR000070">
    <property type="entry name" value="Pectinesterase_cat"/>
</dbReference>
<dbReference type="GO" id="GO:0045490">
    <property type="term" value="P:pectin catabolic process"/>
    <property type="evidence" value="ECO:0007669"/>
    <property type="project" value="UniProtKB-UniRule"/>
</dbReference>
<evidence type="ECO:0000256" key="1">
    <source>
        <dbReference type="ARBA" id="ARBA00004613"/>
    </source>
</evidence>
<evidence type="ECO:0000313" key="14">
    <source>
        <dbReference type="Proteomes" id="UP001201980"/>
    </source>
</evidence>
<dbReference type="EC" id="3.1.1.11" evidence="4 11"/>
<evidence type="ECO:0000313" key="13">
    <source>
        <dbReference type="EMBL" id="KAJ2896241.1"/>
    </source>
</evidence>
<feature type="chain" id="PRO_5041779378" description="Pectinesterase" evidence="11">
    <location>
        <begin position="17"/>
        <end position="327"/>
    </location>
</feature>
<evidence type="ECO:0000256" key="4">
    <source>
        <dbReference type="ARBA" id="ARBA00013229"/>
    </source>
</evidence>
<comment type="pathway">
    <text evidence="2 11">Glycan metabolism; pectin degradation; 2-dehydro-3-deoxy-D-gluconate from pectin: step 1/5.</text>
</comment>
<sequence>MKPLAAIISLTPLSLAYTSAPDGCISVAMDGSATYSSIQDAVYSLPTSDSSDQCIFIGAGAYSEQVLVESRSAALTIYGYTEDDSTYSSNQVTITSSLSQADGLTNDETATLRVKAANFKLYNVNVANGYGQGSQAVALSAYDDSGYYGCSFTGFQDTVLAQEGYQFYAKCLVEGATDFIFGQYAAAWFERCDIRVLEASVGYVTANGRTESDGPSYYVFNNCDVEAADGASVSSGAYYLGRPWREYARVVFQNSALSSVISGEGWSVWNEGDERTDGVVFGEHANSGNGASGTRASFATSLSAAVDVTEILGSDYASSGYMDTDFL</sequence>
<reference evidence="13" key="1">
    <citation type="submission" date="2022-07" db="EMBL/GenBank/DDBJ databases">
        <title>Draft genome sequence of Zalerion maritima ATCC 34329, a (micro)plastics degrading marine fungus.</title>
        <authorList>
            <person name="Paco A."/>
            <person name="Goncalves M.F.M."/>
            <person name="Rocha-Santos T.A.P."/>
            <person name="Alves A."/>
        </authorList>
    </citation>
    <scope>NUCLEOTIDE SEQUENCE</scope>
    <source>
        <strain evidence="13">ATCC 34329</strain>
    </source>
</reference>
<comment type="subcellular location">
    <subcellularLocation>
        <location evidence="1 11">Secreted</location>
    </subcellularLocation>
</comment>
<dbReference type="InterPro" id="IPR011050">
    <property type="entry name" value="Pectin_lyase_fold/virulence"/>
</dbReference>
<keyword evidence="6 11" id="KW-0732">Signal</keyword>
<comment type="similarity">
    <text evidence="3">Belongs to the pectinesterase family.</text>
</comment>
<organism evidence="13 14">
    <name type="scientific">Zalerion maritima</name>
    <dbReference type="NCBI Taxonomy" id="339359"/>
    <lineage>
        <taxon>Eukaryota</taxon>
        <taxon>Fungi</taxon>
        <taxon>Dikarya</taxon>
        <taxon>Ascomycota</taxon>
        <taxon>Pezizomycotina</taxon>
        <taxon>Sordariomycetes</taxon>
        <taxon>Lulworthiomycetidae</taxon>
        <taxon>Lulworthiales</taxon>
        <taxon>Lulworthiaceae</taxon>
        <taxon>Zalerion</taxon>
    </lineage>
</organism>
<dbReference type="GO" id="GO:0042545">
    <property type="term" value="P:cell wall modification"/>
    <property type="evidence" value="ECO:0007669"/>
    <property type="project" value="UniProtKB-UniRule"/>
</dbReference>
<dbReference type="Gene3D" id="2.160.20.10">
    <property type="entry name" value="Single-stranded right-handed beta-helix, Pectin lyase-like"/>
    <property type="match status" value="1"/>
</dbReference>
<feature type="active site" evidence="10">
    <location>
        <position position="178"/>
    </location>
</feature>
<protein>
    <recommendedName>
        <fullName evidence="4 11">Pectinesterase</fullName>
        <ecNumber evidence="4 11">3.1.1.11</ecNumber>
    </recommendedName>
</protein>
<evidence type="ECO:0000256" key="2">
    <source>
        <dbReference type="ARBA" id="ARBA00005184"/>
    </source>
</evidence>
<evidence type="ECO:0000256" key="7">
    <source>
        <dbReference type="ARBA" id="ARBA00022801"/>
    </source>
</evidence>
<dbReference type="AlphaFoldDB" id="A0AAD5RKD6"/>
<dbReference type="PANTHER" id="PTHR31321">
    <property type="entry name" value="ACYL-COA THIOESTER HYDROLASE YBHC-RELATED"/>
    <property type="match status" value="1"/>
</dbReference>
<evidence type="ECO:0000256" key="11">
    <source>
        <dbReference type="RuleBase" id="RU000589"/>
    </source>
</evidence>
<keyword evidence="5 11" id="KW-0964">Secreted</keyword>
<comment type="catalytic activity">
    <reaction evidence="9 11">
        <text>[(1-&gt;4)-alpha-D-galacturonosyl methyl ester](n) + n H2O = [(1-&gt;4)-alpha-D-galacturonosyl](n) + n methanol + n H(+)</text>
        <dbReference type="Rhea" id="RHEA:22380"/>
        <dbReference type="Rhea" id="RHEA-COMP:14570"/>
        <dbReference type="Rhea" id="RHEA-COMP:14573"/>
        <dbReference type="ChEBI" id="CHEBI:15377"/>
        <dbReference type="ChEBI" id="CHEBI:15378"/>
        <dbReference type="ChEBI" id="CHEBI:17790"/>
        <dbReference type="ChEBI" id="CHEBI:140522"/>
        <dbReference type="ChEBI" id="CHEBI:140523"/>
        <dbReference type="EC" id="3.1.1.11"/>
    </reaction>
</comment>
<name>A0AAD5RKD6_9PEZI</name>
<comment type="function">
    <text evidence="11">Involved in maceration and soft-rotting of plant tissue.</text>
</comment>
<dbReference type="PROSITE" id="PS00503">
    <property type="entry name" value="PECTINESTERASE_2"/>
    <property type="match status" value="1"/>
</dbReference>
<dbReference type="PANTHER" id="PTHR31321:SF127">
    <property type="entry name" value="PECTINESTERASE"/>
    <property type="match status" value="1"/>
</dbReference>
<dbReference type="Proteomes" id="UP001201980">
    <property type="component" value="Unassembled WGS sequence"/>
</dbReference>
<gene>
    <name evidence="13" type="ORF">MKZ38_005735</name>
</gene>
<evidence type="ECO:0000259" key="12">
    <source>
        <dbReference type="Pfam" id="PF01095"/>
    </source>
</evidence>
<dbReference type="Pfam" id="PF01095">
    <property type="entry name" value="Pectinesterase"/>
    <property type="match status" value="1"/>
</dbReference>
<keyword evidence="14" id="KW-1185">Reference proteome</keyword>
<dbReference type="EMBL" id="JAKWBI020000344">
    <property type="protein sequence ID" value="KAJ2896241.1"/>
    <property type="molecule type" value="Genomic_DNA"/>
</dbReference>
<accession>A0AAD5RKD6</accession>
<keyword evidence="8 11" id="KW-0063">Aspartyl esterase</keyword>